<reference evidence="2" key="1">
    <citation type="submission" date="2015-05" db="EMBL/GenBank/DDBJ databases">
        <authorList>
            <consortium name="Pathogen Informatics"/>
        </authorList>
    </citation>
    <scope>NUCLEOTIDE SEQUENCE [LARGE SCALE GENOMIC DNA]</scope>
    <source>
        <strain evidence="2">L1-83</strain>
    </source>
</reference>
<evidence type="ECO:0000313" key="2">
    <source>
        <dbReference type="Proteomes" id="UP000049828"/>
    </source>
</evidence>
<dbReference type="EMBL" id="CVRS01000110">
    <property type="protein sequence ID" value="CRL42876.1"/>
    <property type="molecule type" value="Genomic_DNA"/>
</dbReference>
<name>A0A0M6WZ77_9FIRM</name>
<sequence>MTDEQVKKINNAINKNDIETVLKTLEIIDLTNEGKKVVENSWNNFISSLRGNFKDEVRDEMLTNIFEASGATLNSFASFVNTATAIAKGPESASSLVVLNPNVADTTGVLAQYGSTLGKVATGCKIGLPILGGILDFASMRKEGTNLQDATVKDLCKCNLARTFKEKMIKVMEI</sequence>
<accession>A0A0M6WZ77</accession>
<proteinExistence type="predicted"/>
<gene>
    <name evidence="1" type="ORF">RIL183_32911</name>
</gene>
<dbReference type="RefSeq" id="WP_055040407.1">
    <property type="nucleotide sequence ID" value="NZ_CATWND010000090.1"/>
</dbReference>
<protein>
    <submittedName>
        <fullName evidence="1">Uncharacterized protein</fullName>
    </submittedName>
</protein>
<evidence type="ECO:0000313" key="1">
    <source>
        <dbReference type="EMBL" id="CRL42876.1"/>
    </source>
</evidence>
<dbReference type="Proteomes" id="UP000049828">
    <property type="component" value="Unassembled WGS sequence"/>
</dbReference>
<organism evidence="1 2">
    <name type="scientific">Roseburia inulinivorans</name>
    <dbReference type="NCBI Taxonomy" id="360807"/>
    <lineage>
        <taxon>Bacteria</taxon>
        <taxon>Bacillati</taxon>
        <taxon>Bacillota</taxon>
        <taxon>Clostridia</taxon>
        <taxon>Lachnospirales</taxon>
        <taxon>Lachnospiraceae</taxon>
        <taxon>Roseburia</taxon>
    </lineage>
</organism>
<dbReference type="AlphaFoldDB" id="A0A0M6WZ77"/>
<keyword evidence="2" id="KW-1185">Reference proteome</keyword>